<dbReference type="GO" id="GO:0004364">
    <property type="term" value="F:glutathione transferase activity"/>
    <property type="evidence" value="ECO:0007669"/>
    <property type="project" value="TreeGrafter"/>
</dbReference>
<organism evidence="6 7">
    <name type="scientific">Rickenella mellea</name>
    <dbReference type="NCBI Taxonomy" id="50990"/>
    <lineage>
        <taxon>Eukaryota</taxon>
        <taxon>Fungi</taxon>
        <taxon>Dikarya</taxon>
        <taxon>Basidiomycota</taxon>
        <taxon>Agaricomycotina</taxon>
        <taxon>Agaricomycetes</taxon>
        <taxon>Hymenochaetales</taxon>
        <taxon>Rickenellaceae</taxon>
        <taxon>Rickenella</taxon>
    </lineage>
</organism>
<keyword evidence="2 5" id="KW-0812">Transmembrane</keyword>
<dbReference type="GO" id="GO:0004602">
    <property type="term" value="F:glutathione peroxidase activity"/>
    <property type="evidence" value="ECO:0007669"/>
    <property type="project" value="TreeGrafter"/>
</dbReference>
<dbReference type="GO" id="GO:0005783">
    <property type="term" value="C:endoplasmic reticulum"/>
    <property type="evidence" value="ECO:0007669"/>
    <property type="project" value="TreeGrafter"/>
</dbReference>
<keyword evidence="4 5" id="KW-0472">Membrane</keyword>
<comment type="subcellular location">
    <subcellularLocation>
        <location evidence="1">Membrane</location>
        <topology evidence="1">Multi-pass membrane protein</topology>
    </subcellularLocation>
</comment>
<dbReference type="InterPro" id="IPR001129">
    <property type="entry name" value="Membr-assoc_MAPEG"/>
</dbReference>
<evidence type="ECO:0000313" key="7">
    <source>
        <dbReference type="Proteomes" id="UP000294933"/>
    </source>
</evidence>
<evidence type="ECO:0000256" key="1">
    <source>
        <dbReference type="ARBA" id="ARBA00004141"/>
    </source>
</evidence>
<dbReference type="GO" id="GO:0005635">
    <property type="term" value="C:nuclear envelope"/>
    <property type="evidence" value="ECO:0007669"/>
    <property type="project" value="TreeGrafter"/>
</dbReference>
<sequence length="149" mass="16173">MTTITLPENYVWVFLPVVATYFLNGWQIFLVGRGRKRAGIKAPNVYATKEEATANIDAMKFNCVQRAHLNTLELLPLFIFGILFTGLKFPNAATAIGSIFVLSRIPYTVGYASGVPAKRNGLGGGLGLAIVFILGFTSAYTAFDFVSAQ</sequence>
<evidence type="ECO:0000256" key="2">
    <source>
        <dbReference type="ARBA" id="ARBA00022692"/>
    </source>
</evidence>
<evidence type="ECO:0000313" key="6">
    <source>
        <dbReference type="EMBL" id="TDL28230.1"/>
    </source>
</evidence>
<dbReference type="InterPro" id="IPR023352">
    <property type="entry name" value="MAPEG-like_dom_sf"/>
</dbReference>
<keyword evidence="3 5" id="KW-1133">Transmembrane helix</keyword>
<dbReference type="AlphaFoldDB" id="A0A4Y7QMU2"/>
<name>A0A4Y7QMU2_9AGAM</name>
<feature type="transmembrane region" description="Helical" evidence="5">
    <location>
        <begin position="74"/>
        <end position="102"/>
    </location>
</feature>
<dbReference type="GO" id="GO:0016020">
    <property type="term" value="C:membrane"/>
    <property type="evidence" value="ECO:0007669"/>
    <property type="project" value="UniProtKB-SubCell"/>
</dbReference>
<dbReference type="OrthoDB" id="410651at2759"/>
<feature type="transmembrane region" description="Helical" evidence="5">
    <location>
        <begin position="122"/>
        <end position="143"/>
    </location>
</feature>
<dbReference type="VEuPathDB" id="FungiDB:BD410DRAFT_894313"/>
<protein>
    <submittedName>
        <fullName evidence="6">Membrane-associated proteins in eicosanoid and glutathione metabolism</fullName>
    </submittedName>
</protein>
<dbReference type="InterPro" id="IPR050997">
    <property type="entry name" value="MAPEG"/>
</dbReference>
<evidence type="ECO:0000256" key="3">
    <source>
        <dbReference type="ARBA" id="ARBA00022989"/>
    </source>
</evidence>
<dbReference type="PANTHER" id="PTHR10250:SF26">
    <property type="entry name" value="GLUTATHIONE S-TRANSFERASE 3, MITOCHONDRIAL"/>
    <property type="match status" value="1"/>
</dbReference>
<evidence type="ECO:0000256" key="5">
    <source>
        <dbReference type="SAM" id="Phobius"/>
    </source>
</evidence>
<dbReference type="PANTHER" id="PTHR10250">
    <property type="entry name" value="MICROSOMAL GLUTATHIONE S-TRANSFERASE"/>
    <property type="match status" value="1"/>
</dbReference>
<dbReference type="Proteomes" id="UP000294933">
    <property type="component" value="Unassembled WGS sequence"/>
</dbReference>
<evidence type="ECO:0000256" key="4">
    <source>
        <dbReference type="ARBA" id="ARBA00023136"/>
    </source>
</evidence>
<proteinExistence type="predicted"/>
<dbReference type="STRING" id="50990.A0A4Y7QMU2"/>
<keyword evidence="7" id="KW-1185">Reference proteome</keyword>
<feature type="transmembrane region" description="Helical" evidence="5">
    <location>
        <begin position="12"/>
        <end position="31"/>
    </location>
</feature>
<gene>
    <name evidence="6" type="ORF">BD410DRAFT_894313</name>
</gene>
<accession>A0A4Y7QMU2</accession>
<dbReference type="EMBL" id="ML170158">
    <property type="protein sequence ID" value="TDL28230.1"/>
    <property type="molecule type" value="Genomic_DNA"/>
</dbReference>
<dbReference type="Gene3D" id="1.20.120.550">
    <property type="entry name" value="Membrane associated eicosanoid/glutathione metabolism-like domain"/>
    <property type="match status" value="1"/>
</dbReference>
<dbReference type="SUPFAM" id="SSF161084">
    <property type="entry name" value="MAPEG domain-like"/>
    <property type="match status" value="1"/>
</dbReference>
<reference evidence="6 7" key="1">
    <citation type="submission" date="2018-06" db="EMBL/GenBank/DDBJ databases">
        <title>A transcriptomic atlas of mushroom development highlights an independent origin of complex multicellularity.</title>
        <authorList>
            <consortium name="DOE Joint Genome Institute"/>
            <person name="Krizsan K."/>
            <person name="Almasi E."/>
            <person name="Merenyi Z."/>
            <person name="Sahu N."/>
            <person name="Viragh M."/>
            <person name="Koszo T."/>
            <person name="Mondo S."/>
            <person name="Kiss B."/>
            <person name="Balint B."/>
            <person name="Kues U."/>
            <person name="Barry K."/>
            <person name="Hegedus J.C."/>
            <person name="Henrissat B."/>
            <person name="Johnson J."/>
            <person name="Lipzen A."/>
            <person name="Ohm R."/>
            <person name="Nagy I."/>
            <person name="Pangilinan J."/>
            <person name="Yan J."/>
            <person name="Xiong Y."/>
            <person name="Grigoriev I.V."/>
            <person name="Hibbett D.S."/>
            <person name="Nagy L.G."/>
        </authorList>
    </citation>
    <scope>NUCLEOTIDE SEQUENCE [LARGE SCALE GENOMIC DNA]</scope>
    <source>
        <strain evidence="6 7">SZMC22713</strain>
    </source>
</reference>
<dbReference type="Pfam" id="PF01124">
    <property type="entry name" value="MAPEG"/>
    <property type="match status" value="1"/>
</dbReference>